<evidence type="ECO:0000256" key="2">
    <source>
        <dbReference type="SAM" id="Phobius"/>
    </source>
</evidence>
<accession>A0AAD7BE69</accession>
<feature type="signal peptide" evidence="3">
    <location>
        <begin position="1"/>
        <end position="16"/>
    </location>
</feature>
<proteinExistence type="predicted"/>
<protein>
    <submittedName>
        <fullName evidence="4">Uncharacterized protein</fullName>
    </submittedName>
</protein>
<evidence type="ECO:0000256" key="1">
    <source>
        <dbReference type="SAM" id="MobiDB-lite"/>
    </source>
</evidence>
<sequence length="424" mass="45749">MHPVQILSFLLGLLLCTTILDESLPSHLFTRSISAAQNLLSALPLPQDIFSALALTWAVVINPASHSPPAELVFDSPGEVAAPFAPVAYPFSKPPNRDDNNRRLIYFALGLAVLIGLTIGALSVMCRDNSGPKPQRREQHARRVRAPRPLIQQAPHVLPAAPPILVDQQANPLPQVIPTITLNPPSSPPPRPHSPVVPISPADSHMSVIAQIFAGQPRNRGDTRPESSAVALERETRLAQGLGAFCILVQGWRALGTVARSAVVRRLIGEAGIFVTVMFMGADGRLDYPVAVVRTRFDDPAAQRALDAFEQLMGVYWEFTLLEQVAMIRHLLDGVPPIHAAGVSSGPTALPVGEQLQDATDGQRNEAVDGQQHVGQRRVPLRDIGGQGVTRTPCRVEAKHRREADENTPQPSGSRVDKGKGRAP</sequence>
<comment type="caution">
    <text evidence="4">The sequence shown here is derived from an EMBL/GenBank/DDBJ whole genome shotgun (WGS) entry which is preliminary data.</text>
</comment>
<feature type="chain" id="PRO_5042228916" evidence="3">
    <location>
        <begin position="17"/>
        <end position="424"/>
    </location>
</feature>
<evidence type="ECO:0000313" key="4">
    <source>
        <dbReference type="EMBL" id="KAJ7618413.1"/>
    </source>
</evidence>
<dbReference type="EMBL" id="JARKIF010000019">
    <property type="protein sequence ID" value="KAJ7618413.1"/>
    <property type="molecule type" value="Genomic_DNA"/>
</dbReference>
<name>A0AAD7BE69_9AGAR</name>
<feature type="compositionally biased region" description="Basic and acidic residues" evidence="1">
    <location>
        <begin position="394"/>
        <end position="405"/>
    </location>
</feature>
<feature type="compositionally biased region" description="Basic and acidic residues" evidence="1">
    <location>
        <begin position="415"/>
        <end position="424"/>
    </location>
</feature>
<dbReference type="AlphaFoldDB" id="A0AAD7BE69"/>
<keyword evidence="3" id="KW-0732">Signal</keyword>
<keyword evidence="5" id="KW-1185">Reference proteome</keyword>
<keyword evidence="2" id="KW-1133">Transmembrane helix</keyword>
<keyword evidence="2" id="KW-0472">Membrane</keyword>
<dbReference type="Proteomes" id="UP001221142">
    <property type="component" value="Unassembled WGS sequence"/>
</dbReference>
<feature type="transmembrane region" description="Helical" evidence="2">
    <location>
        <begin position="104"/>
        <end position="126"/>
    </location>
</feature>
<evidence type="ECO:0000313" key="5">
    <source>
        <dbReference type="Proteomes" id="UP001221142"/>
    </source>
</evidence>
<organism evidence="4 5">
    <name type="scientific">Roridomyces roridus</name>
    <dbReference type="NCBI Taxonomy" id="1738132"/>
    <lineage>
        <taxon>Eukaryota</taxon>
        <taxon>Fungi</taxon>
        <taxon>Dikarya</taxon>
        <taxon>Basidiomycota</taxon>
        <taxon>Agaricomycotina</taxon>
        <taxon>Agaricomycetes</taxon>
        <taxon>Agaricomycetidae</taxon>
        <taxon>Agaricales</taxon>
        <taxon>Marasmiineae</taxon>
        <taxon>Mycenaceae</taxon>
        <taxon>Roridomyces</taxon>
    </lineage>
</organism>
<keyword evidence="2" id="KW-0812">Transmembrane</keyword>
<feature type="region of interest" description="Disordered" evidence="1">
    <location>
        <begin position="349"/>
        <end position="424"/>
    </location>
</feature>
<reference evidence="4" key="1">
    <citation type="submission" date="2023-03" db="EMBL/GenBank/DDBJ databases">
        <title>Massive genome expansion in bonnet fungi (Mycena s.s.) driven by repeated elements and novel gene families across ecological guilds.</title>
        <authorList>
            <consortium name="Lawrence Berkeley National Laboratory"/>
            <person name="Harder C.B."/>
            <person name="Miyauchi S."/>
            <person name="Viragh M."/>
            <person name="Kuo A."/>
            <person name="Thoen E."/>
            <person name="Andreopoulos B."/>
            <person name="Lu D."/>
            <person name="Skrede I."/>
            <person name="Drula E."/>
            <person name="Henrissat B."/>
            <person name="Morin E."/>
            <person name="Kohler A."/>
            <person name="Barry K."/>
            <person name="LaButti K."/>
            <person name="Morin E."/>
            <person name="Salamov A."/>
            <person name="Lipzen A."/>
            <person name="Mereny Z."/>
            <person name="Hegedus B."/>
            <person name="Baldrian P."/>
            <person name="Stursova M."/>
            <person name="Weitz H."/>
            <person name="Taylor A."/>
            <person name="Grigoriev I.V."/>
            <person name="Nagy L.G."/>
            <person name="Martin F."/>
            <person name="Kauserud H."/>
        </authorList>
    </citation>
    <scope>NUCLEOTIDE SEQUENCE</scope>
    <source>
        <strain evidence="4">9284</strain>
    </source>
</reference>
<gene>
    <name evidence="4" type="ORF">FB45DRAFT_1063083</name>
</gene>
<evidence type="ECO:0000256" key="3">
    <source>
        <dbReference type="SAM" id="SignalP"/>
    </source>
</evidence>